<protein>
    <submittedName>
        <fullName evidence="1">Uncharacterized protein</fullName>
    </submittedName>
</protein>
<dbReference type="AlphaFoldDB" id="A0A1H0M8W0"/>
<accession>A0A1H0M8W0</accession>
<gene>
    <name evidence="1" type="ORF">SAMN04488529_101366</name>
</gene>
<evidence type="ECO:0000313" key="1">
    <source>
        <dbReference type="EMBL" id="SDO76834.1"/>
    </source>
</evidence>
<sequence>MKYCVVKNTTTIVDGSENSEKVMYENAENAGYDNKKVEILTQEEYETRLIKIKIPISSPSIEERIVALENLLMKVL</sequence>
<reference evidence="1 2" key="1">
    <citation type="submission" date="2016-10" db="EMBL/GenBank/DDBJ databases">
        <authorList>
            <person name="de Groot N.N."/>
        </authorList>
    </citation>
    <scope>NUCLEOTIDE SEQUENCE [LARGE SCALE GENOMIC DNA]</scope>
    <source>
        <strain evidence="1 2">DSM 12272</strain>
    </source>
</reference>
<dbReference type="OrthoDB" id="2088345at2"/>
<dbReference type="Proteomes" id="UP000198597">
    <property type="component" value="Unassembled WGS sequence"/>
</dbReference>
<proteinExistence type="predicted"/>
<dbReference type="EMBL" id="FNJM01000001">
    <property type="protein sequence ID" value="SDO76834.1"/>
    <property type="molecule type" value="Genomic_DNA"/>
</dbReference>
<keyword evidence="2" id="KW-1185">Reference proteome</keyword>
<name>A0A1H0M8W0_9CLOT</name>
<organism evidence="1 2">
    <name type="scientific">Clostridium gasigenes</name>
    <dbReference type="NCBI Taxonomy" id="94869"/>
    <lineage>
        <taxon>Bacteria</taxon>
        <taxon>Bacillati</taxon>
        <taxon>Bacillota</taxon>
        <taxon>Clostridia</taxon>
        <taxon>Eubacteriales</taxon>
        <taxon>Clostridiaceae</taxon>
        <taxon>Clostridium</taxon>
    </lineage>
</organism>
<evidence type="ECO:0000313" key="2">
    <source>
        <dbReference type="Proteomes" id="UP000198597"/>
    </source>
</evidence>
<dbReference type="RefSeq" id="WP_089965202.1">
    <property type="nucleotide sequence ID" value="NZ_FNJM01000001.1"/>
</dbReference>
<dbReference type="STRING" id="94869.SAMN04488529_101366"/>